<feature type="non-terminal residue" evidence="1">
    <location>
        <position position="1"/>
    </location>
</feature>
<reference evidence="1 2" key="1">
    <citation type="journal article" date="2018" name="Front. Plant Sci.">
        <title>Red Clover (Trifolium pratense) and Zigzag Clover (T. medium) - A Picture of Genomic Similarities and Differences.</title>
        <authorList>
            <person name="Dluhosova J."/>
            <person name="Istvanek J."/>
            <person name="Nedelnik J."/>
            <person name="Repkova J."/>
        </authorList>
    </citation>
    <scope>NUCLEOTIDE SEQUENCE [LARGE SCALE GENOMIC DNA]</scope>
    <source>
        <strain evidence="2">cv. 10/8</strain>
        <tissue evidence="1">Leaf</tissue>
    </source>
</reference>
<organism evidence="1 2">
    <name type="scientific">Trifolium medium</name>
    <dbReference type="NCBI Taxonomy" id="97028"/>
    <lineage>
        <taxon>Eukaryota</taxon>
        <taxon>Viridiplantae</taxon>
        <taxon>Streptophyta</taxon>
        <taxon>Embryophyta</taxon>
        <taxon>Tracheophyta</taxon>
        <taxon>Spermatophyta</taxon>
        <taxon>Magnoliopsida</taxon>
        <taxon>eudicotyledons</taxon>
        <taxon>Gunneridae</taxon>
        <taxon>Pentapetalae</taxon>
        <taxon>rosids</taxon>
        <taxon>fabids</taxon>
        <taxon>Fabales</taxon>
        <taxon>Fabaceae</taxon>
        <taxon>Papilionoideae</taxon>
        <taxon>50 kb inversion clade</taxon>
        <taxon>NPAAA clade</taxon>
        <taxon>Hologalegina</taxon>
        <taxon>IRL clade</taxon>
        <taxon>Trifolieae</taxon>
        <taxon>Trifolium</taxon>
    </lineage>
</organism>
<dbReference type="AlphaFoldDB" id="A0A392T780"/>
<evidence type="ECO:0000313" key="2">
    <source>
        <dbReference type="Proteomes" id="UP000265520"/>
    </source>
</evidence>
<comment type="caution">
    <text evidence="1">The sequence shown here is derived from an EMBL/GenBank/DDBJ whole genome shotgun (WGS) entry which is preliminary data.</text>
</comment>
<keyword evidence="2" id="KW-1185">Reference proteome</keyword>
<proteinExistence type="predicted"/>
<name>A0A392T780_9FABA</name>
<protein>
    <submittedName>
        <fullName evidence="1">Uncharacterized protein</fullName>
    </submittedName>
</protein>
<dbReference type="Proteomes" id="UP000265520">
    <property type="component" value="Unassembled WGS sequence"/>
</dbReference>
<evidence type="ECO:0000313" key="1">
    <source>
        <dbReference type="EMBL" id="MCI56961.1"/>
    </source>
</evidence>
<dbReference type="EMBL" id="LXQA010521292">
    <property type="protein sequence ID" value="MCI56961.1"/>
    <property type="molecule type" value="Genomic_DNA"/>
</dbReference>
<accession>A0A392T780</accession>
<sequence length="51" mass="5498">HGFRLLKALLLKSLFNDLNLPPPVPKGDDDEAVASQSQSLGISILNIPFPT</sequence>